<evidence type="ECO:0000313" key="2">
    <source>
        <dbReference type="EMBL" id="KAK4501174.1"/>
    </source>
</evidence>
<sequence>MPRCKPAIASMSLGRAWEHALFTKLAEASKAGFQGIEIFYEDLEYLASTYNNHNTKDNTSKPTDEDLIRAAEEVHTWCVDLGLEVISLQPFMFYEGLLDRAEHAQRIAKAKFWFRLLHLLHTSLILIPSNFLPASDLTPDTSTIVHDMLLLADLGSQETPPVRFAYENLAWGTHIDTWEQAWDIVSKVNRSNFGFCLDTFNIVGRVWADPASPSGMTPTADQDLAASLTRLKDTIDASKIFFVQVVDAEKMEQPLVKGHPWWKADQPARMSWSRNARVFVWEDGGYLPIGRVLEVLFGGLGYEGWVSMELFSRDLADPEGDVLERLAGRGIESWEWLRREYGLE</sequence>
<dbReference type="Pfam" id="PF01261">
    <property type="entry name" value="AP_endonuc_2"/>
    <property type="match status" value="1"/>
</dbReference>
<dbReference type="PANTHER" id="PTHR12110:SF21">
    <property type="entry name" value="XYLOSE ISOMERASE-LIKE TIM BARREL DOMAIN-CONTAINING PROTEIN"/>
    <property type="match status" value="1"/>
</dbReference>
<protein>
    <recommendedName>
        <fullName evidence="1">Xylose isomerase-like TIM barrel domain-containing protein</fullName>
    </recommendedName>
</protein>
<dbReference type="EMBL" id="JAXOVC010000005">
    <property type="protein sequence ID" value="KAK4501174.1"/>
    <property type="molecule type" value="Genomic_DNA"/>
</dbReference>
<dbReference type="InterPro" id="IPR013022">
    <property type="entry name" value="Xyl_isomerase-like_TIM-brl"/>
</dbReference>
<dbReference type="Proteomes" id="UP001305779">
    <property type="component" value="Unassembled WGS sequence"/>
</dbReference>
<reference evidence="2 3" key="1">
    <citation type="journal article" date="2023" name="G3 (Bethesda)">
        <title>A chromosome-level genome assembly of Zasmidium syzygii isolated from banana leaves.</title>
        <authorList>
            <person name="van Westerhoven A.C."/>
            <person name="Mehrabi R."/>
            <person name="Talebi R."/>
            <person name="Steentjes M.B.F."/>
            <person name="Corcolon B."/>
            <person name="Chong P.A."/>
            <person name="Kema G.H.J."/>
            <person name="Seidl M.F."/>
        </authorList>
    </citation>
    <scope>NUCLEOTIDE SEQUENCE [LARGE SCALE GENOMIC DNA]</scope>
    <source>
        <strain evidence="2 3">P124</strain>
    </source>
</reference>
<dbReference type="InterPro" id="IPR050312">
    <property type="entry name" value="IolE/XylAMocC-like"/>
</dbReference>
<evidence type="ECO:0000313" key="3">
    <source>
        <dbReference type="Proteomes" id="UP001305779"/>
    </source>
</evidence>
<dbReference type="SUPFAM" id="SSF51658">
    <property type="entry name" value="Xylose isomerase-like"/>
    <property type="match status" value="1"/>
</dbReference>
<proteinExistence type="predicted"/>
<keyword evidence="3" id="KW-1185">Reference proteome</keyword>
<accession>A0ABR0EI58</accession>
<dbReference type="InterPro" id="IPR036237">
    <property type="entry name" value="Xyl_isomerase-like_sf"/>
</dbReference>
<dbReference type="Gene3D" id="3.20.20.150">
    <property type="entry name" value="Divalent-metal-dependent TIM barrel enzymes"/>
    <property type="match status" value="1"/>
</dbReference>
<gene>
    <name evidence="2" type="ORF">PRZ48_006980</name>
</gene>
<organism evidence="2 3">
    <name type="scientific">Zasmidium cellare</name>
    <name type="common">Wine cellar mold</name>
    <name type="synonym">Racodium cellare</name>
    <dbReference type="NCBI Taxonomy" id="395010"/>
    <lineage>
        <taxon>Eukaryota</taxon>
        <taxon>Fungi</taxon>
        <taxon>Dikarya</taxon>
        <taxon>Ascomycota</taxon>
        <taxon>Pezizomycotina</taxon>
        <taxon>Dothideomycetes</taxon>
        <taxon>Dothideomycetidae</taxon>
        <taxon>Mycosphaerellales</taxon>
        <taxon>Mycosphaerellaceae</taxon>
        <taxon>Zasmidium</taxon>
    </lineage>
</organism>
<name>A0ABR0EI58_ZASCE</name>
<dbReference type="PANTHER" id="PTHR12110">
    <property type="entry name" value="HYDROXYPYRUVATE ISOMERASE"/>
    <property type="match status" value="1"/>
</dbReference>
<evidence type="ECO:0000259" key="1">
    <source>
        <dbReference type="Pfam" id="PF01261"/>
    </source>
</evidence>
<comment type="caution">
    <text evidence="2">The sequence shown here is derived from an EMBL/GenBank/DDBJ whole genome shotgun (WGS) entry which is preliminary data.</text>
</comment>
<feature type="domain" description="Xylose isomerase-like TIM barrel" evidence="1">
    <location>
        <begin position="25"/>
        <end position="322"/>
    </location>
</feature>